<proteinExistence type="predicted"/>
<keyword evidence="4" id="KW-1185">Reference proteome</keyword>
<comment type="caution">
    <text evidence="3">The sequence shown here is derived from an EMBL/GenBank/DDBJ whole genome shotgun (WGS) entry which is preliminary data.</text>
</comment>
<dbReference type="EMBL" id="JADIKL010000004">
    <property type="protein sequence ID" value="MFK2931028.1"/>
    <property type="molecule type" value="Genomic_DNA"/>
</dbReference>
<evidence type="ECO:0000256" key="2">
    <source>
        <dbReference type="SAM" id="SignalP"/>
    </source>
</evidence>
<protein>
    <submittedName>
        <fullName evidence="3">Uncharacterized protein</fullName>
    </submittedName>
</protein>
<feature type="chain" id="PRO_5046835025" evidence="2">
    <location>
        <begin position="23"/>
        <end position="83"/>
    </location>
</feature>
<feature type="signal peptide" evidence="2">
    <location>
        <begin position="1"/>
        <end position="22"/>
    </location>
</feature>
<keyword evidence="2" id="KW-0732">Signal</keyword>
<evidence type="ECO:0000313" key="4">
    <source>
        <dbReference type="Proteomes" id="UP001620397"/>
    </source>
</evidence>
<reference evidence="3 4" key="1">
    <citation type="submission" date="2020-10" db="EMBL/GenBank/DDBJ databases">
        <title>Phylogeny of dyella-like bacteria.</title>
        <authorList>
            <person name="Fu J."/>
        </authorList>
    </citation>
    <scope>NUCLEOTIDE SEQUENCE [LARGE SCALE GENOMIC DNA]</scope>
    <source>
        <strain evidence="3 4">DKC-1</strain>
    </source>
</reference>
<feature type="compositionally biased region" description="Basic residues" evidence="1">
    <location>
        <begin position="54"/>
        <end position="70"/>
    </location>
</feature>
<evidence type="ECO:0000256" key="1">
    <source>
        <dbReference type="SAM" id="MobiDB-lite"/>
    </source>
</evidence>
<name>A0ABW8KFY6_9GAMM</name>
<feature type="region of interest" description="Disordered" evidence="1">
    <location>
        <begin position="25"/>
        <end position="83"/>
    </location>
</feature>
<dbReference type="Proteomes" id="UP001620397">
    <property type="component" value="Unassembled WGS sequence"/>
</dbReference>
<feature type="compositionally biased region" description="Low complexity" evidence="1">
    <location>
        <begin position="25"/>
        <end position="48"/>
    </location>
</feature>
<evidence type="ECO:0000313" key="3">
    <source>
        <dbReference type="EMBL" id="MFK2931028.1"/>
    </source>
</evidence>
<gene>
    <name evidence="3" type="ORF">ISP14_09510</name>
</gene>
<organism evidence="3 4">
    <name type="scientific">Dyella agri</name>
    <dbReference type="NCBI Taxonomy" id="1926869"/>
    <lineage>
        <taxon>Bacteria</taxon>
        <taxon>Pseudomonadati</taxon>
        <taxon>Pseudomonadota</taxon>
        <taxon>Gammaproteobacteria</taxon>
        <taxon>Lysobacterales</taxon>
        <taxon>Rhodanobacteraceae</taxon>
        <taxon>Dyella</taxon>
    </lineage>
</organism>
<accession>A0ABW8KFY6</accession>
<sequence length="83" mass="8122">MRKLAIASLLVAGVALSSSVLAQEAAPQAAPAAPAAQAAPAAMQAAPAAEHKAASHHKSSKHHKSHKKAAKKSDMPATAASGG</sequence>